<keyword evidence="11" id="KW-1185">Reference proteome</keyword>
<keyword evidence="6" id="KW-0131">Cell cycle</keyword>
<name>A0A166AV19_9AGAM</name>
<dbReference type="Pfam" id="PF20936">
    <property type="entry name" value="GCIP_C"/>
    <property type="match status" value="1"/>
</dbReference>
<evidence type="ECO:0000259" key="9">
    <source>
        <dbReference type="Pfam" id="PF20936"/>
    </source>
</evidence>
<evidence type="ECO:0000313" key="10">
    <source>
        <dbReference type="EMBL" id="KZP11986.1"/>
    </source>
</evidence>
<gene>
    <name evidence="10" type="ORF">FIBSPDRAFT_836920</name>
</gene>
<proteinExistence type="inferred from homology"/>
<organism evidence="10 11">
    <name type="scientific">Athelia psychrophila</name>
    <dbReference type="NCBI Taxonomy" id="1759441"/>
    <lineage>
        <taxon>Eukaryota</taxon>
        <taxon>Fungi</taxon>
        <taxon>Dikarya</taxon>
        <taxon>Basidiomycota</taxon>
        <taxon>Agaricomycotina</taxon>
        <taxon>Agaricomycetes</taxon>
        <taxon>Agaricomycetidae</taxon>
        <taxon>Atheliales</taxon>
        <taxon>Atheliaceae</taxon>
        <taxon>Athelia</taxon>
    </lineage>
</organism>
<dbReference type="OrthoDB" id="41588at2759"/>
<dbReference type="InterPro" id="IPR049317">
    <property type="entry name" value="GCIP-like_N"/>
</dbReference>
<evidence type="ECO:0000256" key="5">
    <source>
        <dbReference type="ARBA" id="ARBA00023242"/>
    </source>
</evidence>
<evidence type="ECO:0000256" key="2">
    <source>
        <dbReference type="ARBA" id="ARBA00004496"/>
    </source>
</evidence>
<protein>
    <submittedName>
        <fullName evidence="10">Uncharacterized protein</fullName>
    </submittedName>
</protein>
<dbReference type="Proteomes" id="UP000076532">
    <property type="component" value="Unassembled WGS sequence"/>
</dbReference>
<dbReference type="EMBL" id="KV417654">
    <property type="protein sequence ID" value="KZP11986.1"/>
    <property type="molecule type" value="Genomic_DNA"/>
</dbReference>
<keyword evidence="5" id="KW-0539">Nucleus</keyword>
<dbReference type="Pfam" id="PF13324">
    <property type="entry name" value="GCIP_N"/>
    <property type="match status" value="1"/>
</dbReference>
<feature type="domain" description="Cyclin-D1-binding protein 1-like C-terminal" evidence="9">
    <location>
        <begin position="214"/>
        <end position="315"/>
    </location>
</feature>
<keyword evidence="4" id="KW-0963">Cytoplasm</keyword>
<dbReference type="InterPro" id="IPR026907">
    <property type="entry name" value="GCIP-like"/>
</dbReference>
<dbReference type="PANTHER" id="PTHR15492:SF1">
    <property type="entry name" value="CYCLIN-D1-BINDING PROTEIN 1"/>
    <property type="match status" value="1"/>
</dbReference>
<evidence type="ECO:0000256" key="3">
    <source>
        <dbReference type="ARBA" id="ARBA00008940"/>
    </source>
</evidence>
<evidence type="ECO:0000256" key="6">
    <source>
        <dbReference type="ARBA" id="ARBA00023306"/>
    </source>
</evidence>
<dbReference type="STRING" id="436010.A0A166AV19"/>
<evidence type="ECO:0000313" key="11">
    <source>
        <dbReference type="Proteomes" id="UP000076532"/>
    </source>
</evidence>
<dbReference type="InterPro" id="IPR049318">
    <property type="entry name" value="GCIP_C"/>
</dbReference>
<dbReference type="AlphaFoldDB" id="A0A166AV19"/>
<dbReference type="GO" id="GO:0005634">
    <property type="term" value="C:nucleus"/>
    <property type="evidence" value="ECO:0007669"/>
    <property type="project" value="UniProtKB-SubCell"/>
</dbReference>
<evidence type="ECO:0000259" key="8">
    <source>
        <dbReference type="Pfam" id="PF13324"/>
    </source>
</evidence>
<comment type="similarity">
    <text evidence="3">Belongs to the CCNDBP1 family.</text>
</comment>
<evidence type="ECO:0000256" key="4">
    <source>
        <dbReference type="ARBA" id="ARBA00022490"/>
    </source>
</evidence>
<dbReference type="GO" id="GO:0005737">
    <property type="term" value="C:cytoplasm"/>
    <property type="evidence" value="ECO:0007669"/>
    <property type="project" value="UniProtKB-SubCell"/>
</dbReference>
<accession>A0A166AV19</accession>
<comment type="subcellular location">
    <subcellularLocation>
        <location evidence="2">Cytoplasm</location>
    </subcellularLocation>
    <subcellularLocation>
        <location evidence="1">Nucleus</location>
    </subcellularLocation>
</comment>
<evidence type="ECO:0000256" key="7">
    <source>
        <dbReference type="SAM" id="MobiDB-lite"/>
    </source>
</evidence>
<sequence>MSDKQKVIVSLALISETCSTALANLSTPAEQPSPPPDLDVLQKDLISLLTLVYVATTKSALTLKPSAPSYPAALVPLKDLSTNTANLSHCARLFDGNVHGCTLSKQVIATVRDIIEAVRALVQTFLVLQSHAGSRSGTGQAGEEYMVRTAGVHDLIDKAKGPNGLSRDNMGAVRKIWTQDRGALDDGFREVGEMVEDAEDEGNDEANEDEDVEMDDGWGELGLGKSEKMTGDELERTKKVHDLLRLTTLLHKRILLDLLVPPYALPPNPTLDALLIHSSSLLTASDDLVATLYTPQKPASVHTELIAFVDTVRSLQSGIQSAFFPLEAQMASLSVANPGDAKAAKGKDPRKWFQTCFEQIYKSATAFASTLPPPSNNNHGIDS</sequence>
<evidence type="ECO:0000256" key="1">
    <source>
        <dbReference type="ARBA" id="ARBA00004123"/>
    </source>
</evidence>
<feature type="domain" description="Cyclin-D1-binding protein 1-like N-terminal" evidence="8">
    <location>
        <begin position="44"/>
        <end position="197"/>
    </location>
</feature>
<feature type="compositionally biased region" description="Acidic residues" evidence="7">
    <location>
        <begin position="196"/>
        <end position="218"/>
    </location>
</feature>
<feature type="region of interest" description="Disordered" evidence="7">
    <location>
        <begin position="196"/>
        <end position="225"/>
    </location>
</feature>
<dbReference type="Gene3D" id="1.20.1410.10">
    <property type="entry name" value="I/LWEQ domain"/>
    <property type="match status" value="1"/>
</dbReference>
<reference evidence="10 11" key="1">
    <citation type="journal article" date="2016" name="Mol. Biol. Evol.">
        <title>Comparative Genomics of Early-Diverging Mushroom-Forming Fungi Provides Insights into the Origins of Lignocellulose Decay Capabilities.</title>
        <authorList>
            <person name="Nagy L.G."/>
            <person name="Riley R."/>
            <person name="Tritt A."/>
            <person name="Adam C."/>
            <person name="Daum C."/>
            <person name="Floudas D."/>
            <person name="Sun H."/>
            <person name="Yadav J.S."/>
            <person name="Pangilinan J."/>
            <person name="Larsson K.H."/>
            <person name="Matsuura K."/>
            <person name="Barry K."/>
            <person name="Labutti K."/>
            <person name="Kuo R."/>
            <person name="Ohm R.A."/>
            <person name="Bhattacharya S.S."/>
            <person name="Shirouzu T."/>
            <person name="Yoshinaga Y."/>
            <person name="Martin F.M."/>
            <person name="Grigoriev I.V."/>
            <person name="Hibbett D.S."/>
        </authorList>
    </citation>
    <scope>NUCLEOTIDE SEQUENCE [LARGE SCALE GENOMIC DNA]</scope>
    <source>
        <strain evidence="10 11">CBS 109695</strain>
    </source>
</reference>
<dbReference type="PANTHER" id="PTHR15492">
    <property type="entry name" value="CYCLIN D1-BINDING PROTEIN 1"/>
    <property type="match status" value="1"/>
</dbReference>